<organism evidence="2 3">
    <name type="scientific">Candidatus Dojkabacteria bacterium</name>
    <dbReference type="NCBI Taxonomy" id="2099670"/>
    <lineage>
        <taxon>Bacteria</taxon>
        <taxon>Candidatus Dojkabacteria</taxon>
    </lineage>
</organism>
<accession>A0A955I968</accession>
<dbReference type="GO" id="GO:0006260">
    <property type="term" value="P:DNA replication"/>
    <property type="evidence" value="ECO:0007669"/>
    <property type="project" value="InterPro"/>
</dbReference>
<feature type="domain" description="Zinc finger CHC2-type" evidence="1">
    <location>
        <begin position="35"/>
        <end position="93"/>
    </location>
</feature>
<dbReference type="Pfam" id="PF01807">
    <property type="entry name" value="Zn_ribbon_DnaG"/>
    <property type="match status" value="1"/>
</dbReference>
<dbReference type="AlphaFoldDB" id="A0A955I968"/>
<reference evidence="2" key="2">
    <citation type="journal article" date="2021" name="Microbiome">
        <title>Successional dynamics and alternative stable states in a saline activated sludge microbial community over 9 years.</title>
        <authorList>
            <person name="Wang Y."/>
            <person name="Ye J."/>
            <person name="Ju F."/>
            <person name="Liu L."/>
            <person name="Boyd J.A."/>
            <person name="Deng Y."/>
            <person name="Parks D.H."/>
            <person name="Jiang X."/>
            <person name="Yin X."/>
            <person name="Woodcroft B.J."/>
            <person name="Tyson G.W."/>
            <person name="Hugenholtz P."/>
            <person name="Polz M.F."/>
            <person name="Zhang T."/>
        </authorList>
    </citation>
    <scope>NUCLEOTIDE SEQUENCE</scope>
    <source>
        <strain evidence="2">HKST-UBA13</strain>
    </source>
</reference>
<dbReference type="Gene3D" id="3.90.580.10">
    <property type="entry name" value="Zinc finger, CHC2-type domain"/>
    <property type="match status" value="1"/>
</dbReference>
<protein>
    <recommendedName>
        <fullName evidence="1">Zinc finger CHC2-type domain-containing protein</fullName>
    </recommendedName>
</protein>
<reference evidence="2" key="1">
    <citation type="submission" date="2020-04" db="EMBL/GenBank/DDBJ databases">
        <authorList>
            <person name="Zhang T."/>
        </authorList>
    </citation>
    <scope>NUCLEOTIDE SEQUENCE</scope>
    <source>
        <strain evidence="2">HKST-UBA13</strain>
    </source>
</reference>
<name>A0A955I968_9BACT</name>
<proteinExistence type="predicted"/>
<evidence type="ECO:0000313" key="2">
    <source>
        <dbReference type="EMBL" id="MCA9381240.1"/>
    </source>
</evidence>
<dbReference type="InterPro" id="IPR036977">
    <property type="entry name" value="DNA_primase_Znf_CHC2"/>
</dbReference>
<gene>
    <name evidence="2" type="ORF">KC678_03165</name>
</gene>
<dbReference type="Proteomes" id="UP000775877">
    <property type="component" value="Unassembled WGS sequence"/>
</dbReference>
<evidence type="ECO:0000259" key="1">
    <source>
        <dbReference type="SMART" id="SM00400"/>
    </source>
</evidence>
<comment type="caution">
    <text evidence="2">The sequence shown here is derived from an EMBL/GenBank/DDBJ whole genome shotgun (WGS) entry which is preliminary data.</text>
</comment>
<dbReference type="EMBL" id="JAGQLJ010000066">
    <property type="protein sequence ID" value="MCA9381240.1"/>
    <property type="molecule type" value="Genomic_DNA"/>
</dbReference>
<evidence type="ECO:0000313" key="3">
    <source>
        <dbReference type="Proteomes" id="UP000775877"/>
    </source>
</evidence>
<feature type="non-terminal residue" evidence="2">
    <location>
        <position position="292"/>
    </location>
</feature>
<dbReference type="InterPro" id="IPR002694">
    <property type="entry name" value="Znf_CHC2"/>
</dbReference>
<sequence length="292" mass="34419">MKVKKQVDLKDLIFEKVSQEQIFRFYYPYDFKLNHLCLSAFVKERNPSMIIGTKSQDGDIIFKCFNSHHKGDCIVFVKELFNLDYREALEKIAKDFGILEMDNARYESIIKQLPISKITKKKTAPDIVVATRSFNNEELLYWNDYYQDEEDLKREHIFAPKKIWVNKVPLILKSTELTFCYYYPEIDKWKLYKPFAPKDRKWMGNVPLQTSWGLENINEGQNTIITKSLKDYMIVRKIYNYVVGVQNESLAAFSEEFANNLTMGSRKVYYAGDSDIPGKAASYLITENFKWK</sequence>
<dbReference type="SMART" id="SM00400">
    <property type="entry name" value="ZnF_CHCC"/>
    <property type="match status" value="1"/>
</dbReference>
<dbReference type="GO" id="GO:0003677">
    <property type="term" value="F:DNA binding"/>
    <property type="evidence" value="ECO:0007669"/>
    <property type="project" value="InterPro"/>
</dbReference>
<dbReference type="SUPFAM" id="SSF57783">
    <property type="entry name" value="Zinc beta-ribbon"/>
    <property type="match status" value="1"/>
</dbReference>
<dbReference type="GO" id="GO:0008270">
    <property type="term" value="F:zinc ion binding"/>
    <property type="evidence" value="ECO:0007669"/>
    <property type="project" value="InterPro"/>
</dbReference>
<dbReference type="GO" id="GO:0003899">
    <property type="term" value="F:DNA-directed RNA polymerase activity"/>
    <property type="evidence" value="ECO:0007669"/>
    <property type="project" value="InterPro"/>
</dbReference>